<comment type="caution">
    <text evidence="3">The sequence shown here is derived from an EMBL/GenBank/DDBJ whole genome shotgun (WGS) entry which is preliminary data.</text>
</comment>
<feature type="compositionally biased region" description="Acidic residues" evidence="1">
    <location>
        <begin position="736"/>
        <end position="746"/>
    </location>
</feature>
<gene>
    <name evidence="3" type="ORF">GCM10018781_64490</name>
</gene>
<reference evidence="3" key="2">
    <citation type="submission" date="2020-09" db="EMBL/GenBank/DDBJ databases">
        <authorList>
            <person name="Sun Q."/>
            <person name="Ohkuma M."/>
        </authorList>
    </citation>
    <scope>NUCLEOTIDE SEQUENCE</scope>
    <source>
        <strain evidence="3">JCM 4646</strain>
    </source>
</reference>
<proteinExistence type="predicted"/>
<keyword evidence="4" id="KW-1185">Reference proteome</keyword>
<dbReference type="Gene3D" id="3.30.420.10">
    <property type="entry name" value="Ribonuclease H-like superfamily/Ribonuclease H"/>
    <property type="match status" value="1"/>
</dbReference>
<feature type="region of interest" description="Disordered" evidence="1">
    <location>
        <begin position="658"/>
        <end position="678"/>
    </location>
</feature>
<evidence type="ECO:0000256" key="1">
    <source>
        <dbReference type="SAM" id="MobiDB-lite"/>
    </source>
</evidence>
<evidence type="ECO:0000259" key="2">
    <source>
        <dbReference type="PROSITE" id="PS50994"/>
    </source>
</evidence>
<feature type="region of interest" description="Disordered" evidence="1">
    <location>
        <begin position="715"/>
        <end position="757"/>
    </location>
</feature>
<protein>
    <recommendedName>
        <fullName evidence="2">Integrase catalytic domain-containing protein</fullName>
    </recommendedName>
</protein>
<feature type="region of interest" description="Disordered" evidence="1">
    <location>
        <begin position="260"/>
        <end position="288"/>
    </location>
</feature>
<dbReference type="Proteomes" id="UP000617734">
    <property type="component" value="Unassembled WGS sequence"/>
</dbReference>
<dbReference type="InterPro" id="IPR012337">
    <property type="entry name" value="RNaseH-like_sf"/>
</dbReference>
<dbReference type="PROSITE" id="PS50994">
    <property type="entry name" value="INTEGRASE"/>
    <property type="match status" value="1"/>
</dbReference>
<dbReference type="GO" id="GO:0015074">
    <property type="term" value="P:DNA integration"/>
    <property type="evidence" value="ECO:0007669"/>
    <property type="project" value="InterPro"/>
</dbReference>
<evidence type="ECO:0000313" key="3">
    <source>
        <dbReference type="EMBL" id="GHH81568.1"/>
    </source>
</evidence>
<dbReference type="RefSeq" id="WP_190214453.1">
    <property type="nucleotide sequence ID" value="NZ_BNBO01000053.1"/>
</dbReference>
<feature type="compositionally biased region" description="Basic residues" evidence="1">
    <location>
        <begin position="658"/>
        <end position="671"/>
    </location>
</feature>
<dbReference type="GeneID" id="95356742"/>
<organism evidence="3 4">
    <name type="scientific">Kitasatospora indigofera</name>
    <dbReference type="NCBI Taxonomy" id="67307"/>
    <lineage>
        <taxon>Bacteria</taxon>
        <taxon>Bacillati</taxon>
        <taxon>Actinomycetota</taxon>
        <taxon>Actinomycetes</taxon>
        <taxon>Kitasatosporales</taxon>
        <taxon>Streptomycetaceae</taxon>
        <taxon>Kitasatospora</taxon>
    </lineage>
</organism>
<dbReference type="SUPFAM" id="SSF53098">
    <property type="entry name" value="Ribonuclease H-like"/>
    <property type="match status" value="1"/>
</dbReference>
<sequence>MSGEGLPGRFESGRVRVGDHVRWRGKEYRMDAHAGPTVTLQPVAPGAGTPVDALYRAVAGAADFAVLDPAGRPVERTGLPPLGTLLRGVSKEDRTNALDWHRHIKEIDTGIRPGRLHPRPGYDPATTTVAQRCQAKAAELEDLGDVRVSWRTLDDKRRKWKAAGENPLVLIVDGRKGRPPRPGGHTDPRLIEAMHEVTDALAKESGGRINRALDLVEDLVRRRYAKELRDPAEAERLLLPQSTFYKRMAELGLSDVLRQTTRQRSARASKPKGPHAPSHAQKPGQLTQIDTTPLKIKALGEDGEVVSAELTSLVDVASRSVAGLMIVPAVTGDGPPGQRVGGRATRAFDLVLTLAQCFAPLPTQPGWDPLTAAATSALPFGELRAADPRYTEATAARPVIHPATIVLDQGSPYLSRHFEDVCAFLRIAIRYARKDQPTDKPIGERFFSTLADGFSQHVAGWTGRNHQARGRGIDRGPLWTINKLQQMANEWVALEYQQLPHKGLTHPALPGQHLSPNEMYAALVSRSGYRPRPLTPEDSRKLLVPAWVKVTDKGFEVDNRPYQSPSGELKPLEGLDSGLEGPGAGGRWEVRYDPYRPEVAWLYDHRSPGRWIKVEFVHRHLLTDPWTVDHWDAATALVLADGGRKDHHAAIALAVKDRRRRTRTAPSRRSRTNALPPFQGPALDVEAVAEDRYAGIGDLDLDAIVPSPVRVLPTAEPLPTQRPAPASAALAGLFGDDADDEDEDPEQEQRAALLGGDASTLLFEGEL</sequence>
<name>A0A919L2J5_9ACTN</name>
<evidence type="ECO:0000313" key="4">
    <source>
        <dbReference type="Proteomes" id="UP000617734"/>
    </source>
</evidence>
<dbReference type="GO" id="GO:0003676">
    <property type="term" value="F:nucleic acid binding"/>
    <property type="evidence" value="ECO:0007669"/>
    <property type="project" value="InterPro"/>
</dbReference>
<dbReference type="InterPro" id="IPR036397">
    <property type="entry name" value="RNaseH_sf"/>
</dbReference>
<dbReference type="AlphaFoldDB" id="A0A919L2J5"/>
<feature type="domain" description="Integrase catalytic" evidence="2">
    <location>
        <begin position="402"/>
        <end position="524"/>
    </location>
</feature>
<feature type="compositionally biased region" description="Basic residues" evidence="1">
    <location>
        <begin position="264"/>
        <end position="273"/>
    </location>
</feature>
<dbReference type="InterPro" id="IPR001584">
    <property type="entry name" value="Integrase_cat-core"/>
</dbReference>
<dbReference type="EMBL" id="BNBO01000053">
    <property type="protein sequence ID" value="GHH81568.1"/>
    <property type="molecule type" value="Genomic_DNA"/>
</dbReference>
<accession>A0A919L2J5</accession>
<reference evidence="3" key="1">
    <citation type="journal article" date="2014" name="Int. J. Syst. Evol. Microbiol.">
        <title>Complete genome sequence of Corynebacterium casei LMG S-19264T (=DSM 44701T), isolated from a smear-ripened cheese.</title>
        <authorList>
            <consortium name="US DOE Joint Genome Institute (JGI-PGF)"/>
            <person name="Walter F."/>
            <person name="Albersmeier A."/>
            <person name="Kalinowski J."/>
            <person name="Ruckert C."/>
        </authorList>
    </citation>
    <scope>NUCLEOTIDE SEQUENCE</scope>
    <source>
        <strain evidence="3">JCM 4646</strain>
    </source>
</reference>